<dbReference type="AlphaFoldDB" id="A0AAE3XEG0"/>
<evidence type="ECO:0000256" key="1">
    <source>
        <dbReference type="ARBA" id="ARBA00010203"/>
    </source>
</evidence>
<dbReference type="GO" id="GO:0003677">
    <property type="term" value="F:DNA binding"/>
    <property type="evidence" value="ECO:0007669"/>
    <property type="project" value="UniProtKB-KW"/>
</dbReference>
<dbReference type="PANTHER" id="PTHR13370:SF3">
    <property type="entry name" value="TRNA (GUANINE(10)-N2)-METHYLTRANSFERASE HOMOLOG"/>
    <property type="match status" value="1"/>
</dbReference>
<evidence type="ECO:0000256" key="3">
    <source>
        <dbReference type="ARBA" id="ARBA00022679"/>
    </source>
</evidence>
<dbReference type="InterPro" id="IPR002941">
    <property type="entry name" value="DNA_methylase_N4/N6"/>
</dbReference>
<evidence type="ECO:0000313" key="11">
    <source>
        <dbReference type="Proteomes" id="UP001185331"/>
    </source>
</evidence>
<organism evidence="10 11">
    <name type="scientific">Deinococcus soli</name>
    <name type="common">ex Cha et al. 2016</name>
    <dbReference type="NCBI Taxonomy" id="1309411"/>
    <lineage>
        <taxon>Bacteria</taxon>
        <taxon>Thermotogati</taxon>
        <taxon>Deinococcota</taxon>
        <taxon>Deinococci</taxon>
        <taxon>Deinococcales</taxon>
        <taxon>Deinococcaceae</taxon>
        <taxon>Deinococcus</taxon>
    </lineage>
</organism>
<evidence type="ECO:0000256" key="6">
    <source>
        <dbReference type="ARBA" id="ARBA00023125"/>
    </source>
</evidence>
<dbReference type="GO" id="GO:0015667">
    <property type="term" value="F:site-specific DNA-methyltransferase (cytosine-N4-specific) activity"/>
    <property type="evidence" value="ECO:0007669"/>
    <property type="project" value="UniProtKB-EC"/>
</dbReference>
<comment type="caution">
    <text evidence="10">The sequence shown here is derived from an EMBL/GenBank/DDBJ whole genome shotgun (WGS) entry which is preliminary data.</text>
</comment>
<evidence type="ECO:0000256" key="7">
    <source>
        <dbReference type="ARBA" id="ARBA00049120"/>
    </source>
</evidence>
<comment type="catalytic activity">
    <reaction evidence="7">
        <text>a 2'-deoxycytidine in DNA + S-adenosyl-L-methionine = an N(4)-methyl-2'-deoxycytidine in DNA + S-adenosyl-L-homocysteine + H(+)</text>
        <dbReference type="Rhea" id="RHEA:16857"/>
        <dbReference type="Rhea" id="RHEA-COMP:11369"/>
        <dbReference type="Rhea" id="RHEA-COMP:13674"/>
        <dbReference type="ChEBI" id="CHEBI:15378"/>
        <dbReference type="ChEBI" id="CHEBI:57856"/>
        <dbReference type="ChEBI" id="CHEBI:59789"/>
        <dbReference type="ChEBI" id="CHEBI:85452"/>
        <dbReference type="ChEBI" id="CHEBI:137933"/>
        <dbReference type="EC" id="2.1.1.113"/>
    </reaction>
</comment>
<keyword evidence="5" id="KW-0680">Restriction system</keyword>
<evidence type="ECO:0000256" key="5">
    <source>
        <dbReference type="ARBA" id="ARBA00022747"/>
    </source>
</evidence>
<dbReference type="GO" id="GO:0008170">
    <property type="term" value="F:N-methyltransferase activity"/>
    <property type="evidence" value="ECO:0007669"/>
    <property type="project" value="InterPro"/>
</dbReference>
<dbReference type="Gene3D" id="3.40.50.150">
    <property type="entry name" value="Vaccinia Virus protein VP39"/>
    <property type="match status" value="1"/>
</dbReference>
<evidence type="ECO:0000256" key="8">
    <source>
        <dbReference type="RuleBase" id="RU362026"/>
    </source>
</evidence>
<dbReference type="GO" id="GO:0009007">
    <property type="term" value="F:site-specific DNA-methyltransferase (adenine-specific) activity"/>
    <property type="evidence" value="ECO:0007669"/>
    <property type="project" value="TreeGrafter"/>
</dbReference>
<dbReference type="PRINTS" id="PR00508">
    <property type="entry name" value="S21N4MTFRASE"/>
</dbReference>
<dbReference type="InterPro" id="IPR001091">
    <property type="entry name" value="RM_Methyltransferase"/>
</dbReference>
<dbReference type="Proteomes" id="UP001185331">
    <property type="component" value="Unassembled WGS sequence"/>
</dbReference>
<dbReference type="PROSITE" id="PS00093">
    <property type="entry name" value="N4_MTASE"/>
    <property type="match status" value="1"/>
</dbReference>
<evidence type="ECO:0000259" key="9">
    <source>
        <dbReference type="Pfam" id="PF01555"/>
    </source>
</evidence>
<reference evidence="10" key="1">
    <citation type="submission" date="2023-07" db="EMBL/GenBank/DDBJ databases">
        <title>Sorghum-associated microbial communities from plants grown in Nebraska, USA.</title>
        <authorList>
            <person name="Schachtman D."/>
        </authorList>
    </citation>
    <scope>NUCLEOTIDE SEQUENCE</scope>
    <source>
        <strain evidence="10">BE330</strain>
    </source>
</reference>
<keyword evidence="6" id="KW-0238">DNA-binding</keyword>
<proteinExistence type="inferred from homology"/>
<gene>
    <name evidence="10" type="ORF">J2Y00_001781</name>
</gene>
<keyword evidence="4" id="KW-0949">S-adenosyl-L-methionine</keyword>
<keyword evidence="2 10" id="KW-0489">Methyltransferase</keyword>
<dbReference type="GO" id="GO:0009307">
    <property type="term" value="P:DNA restriction-modification system"/>
    <property type="evidence" value="ECO:0007669"/>
    <property type="project" value="UniProtKB-KW"/>
</dbReference>
<evidence type="ECO:0000313" key="10">
    <source>
        <dbReference type="EMBL" id="MDR6218218.1"/>
    </source>
</evidence>
<name>A0AAE3XEG0_9DEIO</name>
<dbReference type="EC" id="2.1.1.-" evidence="8"/>
<accession>A0AAE3XEG0</accession>
<dbReference type="GO" id="GO:0032259">
    <property type="term" value="P:methylation"/>
    <property type="evidence" value="ECO:0007669"/>
    <property type="project" value="UniProtKB-KW"/>
</dbReference>
<keyword evidence="3 10" id="KW-0808">Transferase</keyword>
<sequence>MTLESSPLPSSPNTSAGLSLLRAVNAERRTQPWPQPYHETRHVLRRADARDLSWVAPQSVHLIVTSPPYWTLKAYAPGNAAQLGDVQAYGAFLDALDEVWRGCVQALVPGGRLCIVVGDVCLPRKQAGRHHVMPLHADLQVRARAHGLDVLTPVLWHKIANGRTEAAGNGAGFYGKPYQPGGIIKNDLEYVLLLRKPGAYRQPSRLQQELSVLTKAEMQAWFRSIWTDLPGASTQRGHPAPFPVALAERLIRMFSFAGDTVLDPFAGSGTTLHAAARAGRHSLGGEVEAQYVALAAANLSRALAALDPLTPTARLHVE</sequence>
<feature type="domain" description="DNA methylase N-4/N-6" evidence="9">
    <location>
        <begin position="60"/>
        <end position="295"/>
    </location>
</feature>
<dbReference type="PANTHER" id="PTHR13370">
    <property type="entry name" value="RNA METHYLASE-RELATED"/>
    <property type="match status" value="1"/>
</dbReference>
<dbReference type="SUPFAM" id="SSF53335">
    <property type="entry name" value="S-adenosyl-L-methionine-dependent methyltransferases"/>
    <property type="match status" value="1"/>
</dbReference>
<dbReference type="RefSeq" id="WP_309854455.1">
    <property type="nucleotide sequence ID" value="NZ_JAVDQJ010000005.1"/>
</dbReference>
<protein>
    <recommendedName>
        <fullName evidence="8">Methyltransferase</fullName>
        <ecNumber evidence="8">2.1.1.-</ecNumber>
    </recommendedName>
</protein>
<dbReference type="InterPro" id="IPR017985">
    <property type="entry name" value="MeTrfase_CN4_CS"/>
</dbReference>
<dbReference type="Pfam" id="PF01555">
    <property type="entry name" value="N6_N4_Mtase"/>
    <property type="match status" value="1"/>
</dbReference>
<dbReference type="EMBL" id="JAVDQK010000004">
    <property type="protein sequence ID" value="MDR6218218.1"/>
    <property type="molecule type" value="Genomic_DNA"/>
</dbReference>
<evidence type="ECO:0000256" key="2">
    <source>
        <dbReference type="ARBA" id="ARBA00022603"/>
    </source>
</evidence>
<evidence type="ECO:0000256" key="4">
    <source>
        <dbReference type="ARBA" id="ARBA00022691"/>
    </source>
</evidence>
<dbReference type="InterPro" id="IPR029063">
    <property type="entry name" value="SAM-dependent_MTases_sf"/>
</dbReference>
<comment type="similarity">
    <text evidence="1">Belongs to the N(4)/N(6)-methyltransferase family. N(4) subfamily.</text>
</comment>
<dbReference type="GO" id="GO:0005737">
    <property type="term" value="C:cytoplasm"/>
    <property type="evidence" value="ECO:0007669"/>
    <property type="project" value="TreeGrafter"/>
</dbReference>